<dbReference type="EMBL" id="BARU01015663">
    <property type="protein sequence ID" value="GAH54126.1"/>
    <property type="molecule type" value="Genomic_DNA"/>
</dbReference>
<feature type="non-terminal residue" evidence="1">
    <location>
        <position position="85"/>
    </location>
</feature>
<dbReference type="AlphaFoldDB" id="X1G899"/>
<proteinExistence type="predicted"/>
<organism evidence="1">
    <name type="scientific">marine sediment metagenome</name>
    <dbReference type="NCBI Taxonomy" id="412755"/>
    <lineage>
        <taxon>unclassified sequences</taxon>
        <taxon>metagenomes</taxon>
        <taxon>ecological metagenomes</taxon>
    </lineage>
</organism>
<evidence type="ECO:0000313" key="1">
    <source>
        <dbReference type="EMBL" id="GAH54126.1"/>
    </source>
</evidence>
<reference evidence="1" key="1">
    <citation type="journal article" date="2014" name="Front. Microbiol.">
        <title>High frequency of phylogenetically diverse reductive dehalogenase-homologous genes in deep subseafloor sedimentary metagenomes.</title>
        <authorList>
            <person name="Kawai M."/>
            <person name="Futagami T."/>
            <person name="Toyoda A."/>
            <person name="Takaki Y."/>
            <person name="Nishi S."/>
            <person name="Hori S."/>
            <person name="Arai W."/>
            <person name="Tsubouchi T."/>
            <person name="Morono Y."/>
            <person name="Uchiyama I."/>
            <person name="Ito T."/>
            <person name="Fujiyama A."/>
            <person name="Inagaki F."/>
            <person name="Takami H."/>
        </authorList>
    </citation>
    <scope>NUCLEOTIDE SEQUENCE</scope>
    <source>
        <strain evidence="1">Expedition CK06-06</strain>
    </source>
</reference>
<protein>
    <submittedName>
        <fullName evidence="1">Uncharacterized protein</fullName>
    </submittedName>
</protein>
<name>X1G899_9ZZZZ</name>
<gene>
    <name evidence="1" type="ORF">S03H2_26755</name>
</gene>
<comment type="caution">
    <text evidence="1">The sequence shown here is derived from an EMBL/GenBank/DDBJ whole genome shotgun (WGS) entry which is preliminary data.</text>
</comment>
<sequence>IGWDVFCWIGHRRFARHWAIPQICKELEDSYGIRFSDDALEDYTDQYQTMVAAYWQDMKQLDERYADTDEVILSIDGLQPEKGHE</sequence>
<accession>X1G899</accession>
<feature type="non-terminal residue" evidence="1">
    <location>
        <position position="1"/>
    </location>
</feature>